<keyword evidence="1" id="KW-1133">Transmembrane helix</keyword>
<keyword evidence="2" id="KW-0732">Signal</keyword>
<sequence length="156" mass="16881">MVSMFMFIPIWVLFPMMSASLGEDKLINALTWVELALQIILYVIMDMGFSSAFIYVRASAPNAYSLGVTNGLAQTGVSIARAIGPASATSLFALSVQISRGAHTKPGLAFRWLGANLVYEIFILISVGAVIAVRRLPEKLELSKANEEVDVNGNEL</sequence>
<evidence type="ECO:0008006" key="5">
    <source>
        <dbReference type="Google" id="ProtNLM"/>
    </source>
</evidence>
<keyword evidence="1" id="KW-0812">Transmembrane</keyword>
<dbReference type="InterPro" id="IPR036259">
    <property type="entry name" value="MFS_trans_sf"/>
</dbReference>
<comment type="caution">
    <text evidence="3">The sequence shown here is derived from an EMBL/GenBank/DDBJ whole genome shotgun (WGS) entry which is preliminary data.</text>
</comment>
<proteinExistence type="predicted"/>
<gene>
    <name evidence="3" type="ORF">J3R30DRAFT_2352837</name>
</gene>
<reference evidence="3" key="1">
    <citation type="submission" date="2022-08" db="EMBL/GenBank/DDBJ databases">
        <title>A Global Phylogenomic Analysis of the Shiitake Genus Lentinula.</title>
        <authorList>
            <consortium name="DOE Joint Genome Institute"/>
            <person name="Sierra-Patev S."/>
            <person name="Min B."/>
            <person name="Naranjo-Ortiz M."/>
            <person name="Looney B."/>
            <person name="Konkel Z."/>
            <person name="Slot J.C."/>
            <person name="Sakamoto Y."/>
            <person name="Steenwyk J.L."/>
            <person name="Rokas A."/>
            <person name="Carro J."/>
            <person name="Camarero S."/>
            <person name="Ferreira P."/>
            <person name="Molpeceres G."/>
            <person name="Ruiz-Duenas F.J."/>
            <person name="Serrano A."/>
            <person name="Henrissat B."/>
            <person name="Drula E."/>
            <person name="Hughes K.W."/>
            <person name="Mata J.L."/>
            <person name="Ishikawa N.K."/>
            <person name="Vargas-Isla R."/>
            <person name="Ushijima S."/>
            <person name="Smith C.A."/>
            <person name="Ahrendt S."/>
            <person name="Andreopoulos W."/>
            <person name="He G."/>
            <person name="Labutti K."/>
            <person name="Lipzen A."/>
            <person name="Ng V."/>
            <person name="Riley R."/>
            <person name="Sandor L."/>
            <person name="Barry K."/>
            <person name="Martinez A.T."/>
            <person name="Xiao Y."/>
            <person name="Gibbons J.G."/>
            <person name="Terashima K."/>
            <person name="Grigoriev I.V."/>
            <person name="Hibbett D.S."/>
        </authorList>
    </citation>
    <scope>NUCLEOTIDE SEQUENCE</scope>
    <source>
        <strain evidence="3">JLM2183</strain>
    </source>
</reference>
<feature type="transmembrane region" description="Helical" evidence="1">
    <location>
        <begin position="110"/>
        <end position="133"/>
    </location>
</feature>
<evidence type="ECO:0000313" key="3">
    <source>
        <dbReference type="EMBL" id="KAJ4466055.1"/>
    </source>
</evidence>
<feature type="chain" id="PRO_5040986367" description="MFS general substrate transporter" evidence="2">
    <location>
        <begin position="23"/>
        <end position="156"/>
    </location>
</feature>
<feature type="transmembrane region" description="Helical" evidence="1">
    <location>
        <begin position="77"/>
        <end position="98"/>
    </location>
</feature>
<feature type="signal peptide" evidence="2">
    <location>
        <begin position="1"/>
        <end position="22"/>
    </location>
</feature>
<evidence type="ECO:0000313" key="4">
    <source>
        <dbReference type="Proteomes" id="UP001150266"/>
    </source>
</evidence>
<keyword evidence="1" id="KW-0472">Membrane</keyword>
<protein>
    <recommendedName>
        <fullName evidence="5">MFS general substrate transporter</fullName>
    </recommendedName>
</protein>
<keyword evidence="4" id="KW-1185">Reference proteome</keyword>
<dbReference type="AlphaFoldDB" id="A0A9W8ZUP1"/>
<evidence type="ECO:0000256" key="1">
    <source>
        <dbReference type="SAM" id="Phobius"/>
    </source>
</evidence>
<feature type="transmembrane region" description="Helical" evidence="1">
    <location>
        <begin position="32"/>
        <end position="56"/>
    </location>
</feature>
<evidence type="ECO:0000256" key="2">
    <source>
        <dbReference type="SAM" id="SignalP"/>
    </source>
</evidence>
<dbReference type="OrthoDB" id="419616at2759"/>
<organism evidence="3 4">
    <name type="scientific">Lentinula aciculospora</name>
    <dbReference type="NCBI Taxonomy" id="153920"/>
    <lineage>
        <taxon>Eukaryota</taxon>
        <taxon>Fungi</taxon>
        <taxon>Dikarya</taxon>
        <taxon>Basidiomycota</taxon>
        <taxon>Agaricomycotina</taxon>
        <taxon>Agaricomycetes</taxon>
        <taxon>Agaricomycetidae</taxon>
        <taxon>Agaricales</taxon>
        <taxon>Marasmiineae</taxon>
        <taxon>Omphalotaceae</taxon>
        <taxon>Lentinula</taxon>
    </lineage>
</organism>
<accession>A0A9W8ZUP1</accession>
<dbReference type="Proteomes" id="UP001150266">
    <property type="component" value="Unassembled WGS sequence"/>
</dbReference>
<dbReference type="SUPFAM" id="SSF103473">
    <property type="entry name" value="MFS general substrate transporter"/>
    <property type="match status" value="1"/>
</dbReference>
<name>A0A9W8ZUP1_9AGAR</name>
<dbReference type="EMBL" id="JAOTPV010000059">
    <property type="protein sequence ID" value="KAJ4466055.1"/>
    <property type="molecule type" value="Genomic_DNA"/>
</dbReference>